<evidence type="ECO:0000256" key="2">
    <source>
        <dbReference type="SAM" id="Phobius"/>
    </source>
</evidence>
<name>A0A7W7Y3M6_9BACT</name>
<sequence length="135" mass="14819">MIARVDPTRIAVALSLVGSSLIAGVALILSDQLSFVFKVASVSMILLALLGYLAGVMIKEVHEEYLNFKGALRQKHALKVPITKKIPLNQQYDTAETNKDDDLDFHIDYAKEAQKDNPAPGHNEPNEISDETSKS</sequence>
<dbReference type="Proteomes" id="UP000528322">
    <property type="component" value="Unassembled WGS sequence"/>
</dbReference>
<keyword evidence="4" id="KW-1185">Reference proteome</keyword>
<proteinExistence type="predicted"/>
<dbReference type="RefSeq" id="WP_183730090.1">
    <property type="nucleotide sequence ID" value="NZ_JACHID010000003.1"/>
</dbReference>
<dbReference type="AlphaFoldDB" id="A0A7W7Y3M6"/>
<keyword evidence="2" id="KW-0472">Membrane</keyword>
<gene>
    <name evidence="3" type="ORF">HNR37_000733</name>
</gene>
<protein>
    <submittedName>
        <fullName evidence="3">Uncharacterized protein</fullName>
    </submittedName>
</protein>
<evidence type="ECO:0000313" key="3">
    <source>
        <dbReference type="EMBL" id="MBB5021424.1"/>
    </source>
</evidence>
<feature type="region of interest" description="Disordered" evidence="1">
    <location>
        <begin position="112"/>
        <end position="135"/>
    </location>
</feature>
<comment type="caution">
    <text evidence="3">The sequence shown here is derived from an EMBL/GenBank/DDBJ whole genome shotgun (WGS) entry which is preliminary data.</text>
</comment>
<keyword evidence="2" id="KW-1133">Transmembrane helix</keyword>
<feature type="transmembrane region" description="Helical" evidence="2">
    <location>
        <begin position="35"/>
        <end position="58"/>
    </location>
</feature>
<feature type="transmembrane region" description="Helical" evidence="2">
    <location>
        <begin position="12"/>
        <end position="29"/>
    </location>
</feature>
<reference evidence="3 4" key="1">
    <citation type="submission" date="2020-08" db="EMBL/GenBank/DDBJ databases">
        <title>Genomic Encyclopedia of Type Strains, Phase IV (KMG-IV): sequencing the most valuable type-strain genomes for metagenomic binning, comparative biology and taxonomic classification.</title>
        <authorList>
            <person name="Goeker M."/>
        </authorList>
    </citation>
    <scope>NUCLEOTIDE SEQUENCE [LARGE SCALE GENOMIC DNA]</scope>
    <source>
        <strain evidence="3 4">DSM 22071</strain>
    </source>
</reference>
<evidence type="ECO:0000313" key="4">
    <source>
        <dbReference type="Proteomes" id="UP000528322"/>
    </source>
</evidence>
<evidence type="ECO:0000256" key="1">
    <source>
        <dbReference type="SAM" id="MobiDB-lite"/>
    </source>
</evidence>
<organism evidence="3 4">
    <name type="scientific">Desulfurispira natronophila</name>
    <dbReference type="NCBI Taxonomy" id="682562"/>
    <lineage>
        <taxon>Bacteria</taxon>
        <taxon>Pseudomonadati</taxon>
        <taxon>Chrysiogenota</taxon>
        <taxon>Chrysiogenia</taxon>
        <taxon>Chrysiogenales</taxon>
        <taxon>Chrysiogenaceae</taxon>
        <taxon>Desulfurispira</taxon>
    </lineage>
</organism>
<keyword evidence="2" id="KW-0812">Transmembrane</keyword>
<accession>A0A7W7Y3M6</accession>
<dbReference type="EMBL" id="JACHID010000003">
    <property type="protein sequence ID" value="MBB5021424.1"/>
    <property type="molecule type" value="Genomic_DNA"/>
</dbReference>